<evidence type="ECO:0000313" key="2">
    <source>
        <dbReference type="EMBL" id="TWU38984.1"/>
    </source>
</evidence>
<organism evidence="2 3">
    <name type="scientific">Novipirellula aureliae</name>
    <dbReference type="NCBI Taxonomy" id="2527966"/>
    <lineage>
        <taxon>Bacteria</taxon>
        <taxon>Pseudomonadati</taxon>
        <taxon>Planctomycetota</taxon>
        <taxon>Planctomycetia</taxon>
        <taxon>Pirellulales</taxon>
        <taxon>Pirellulaceae</taxon>
        <taxon>Novipirellula</taxon>
    </lineage>
</organism>
<gene>
    <name evidence="2" type="ORF">Q31b_40620</name>
</gene>
<dbReference type="EMBL" id="SJPY01000006">
    <property type="protein sequence ID" value="TWU38984.1"/>
    <property type="molecule type" value="Genomic_DNA"/>
</dbReference>
<feature type="compositionally biased region" description="Basic residues" evidence="1">
    <location>
        <begin position="338"/>
        <end position="347"/>
    </location>
</feature>
<keyword evidence="3" id="KW-1185">Reference proteome</keyword>
<evidence type="ECO:0008006" key="4">
    <source>
        <dbReference type="Google" id="ProtNLM"/>
    </source>
</evidence>
<dbReference type="AlphaFoldDB" id="A0A5C6DS33"/>
<reference evidence="2 3" key="1">
    <citation type="submission" date="2019-02" db="EMBL/GenBank/DDBJ databases">
        <title>Deep-cultivation of Planctomycetes and their phenomic and genomic characterization uncovers novel biology.</title>
        <authorList>
            <person name="Wiegand S."/>
            <person name="Jogler M."/>
            <person name="Boedeker C."/>
            <person name="Pinto D."/>
            <person name="Vollmers J."/>
            <person name="Rivas-Marin E."/>
            <person name="Kohn T."/>
            <person name="Peeters S.H."/>
            <person name="Heuer A."/>
            <person name="Rast P."/>
            <person name="Oberbeckmann S."/>
            <person name="Bunk B."/>
            <person name="Jeske O."/>
            <person name="Meyerdierks A."/>
            <person name="Storesund J.E."/>
            <person name="Kallscheuer N."/>
            <person name="Luecker S."/>
            <person name="Lage O.M."/>
            <person name="Pohl T."/>
            <person name="Merkel B.J."/>
            <person name="Hornburger P."/>
            <person name="Mueller R.-W."/>
            <person name="Bruemmer F."/>
            <person name="Labrenz M."/>
            <person name="Spormann A.M."/>
            <person name="Op Den Camp H."/>
            <person name="Overmann J."/>
            <person name="Amann R."/>
            <person name="Jetten M.S.M."/>
            <person name="Mascher T."/>
            <person name="Medema M.H."/>
            <person name="Devos D.P."/>
            <person name="Kaster A.-K."/>
            <person name="Ovreas L."/>
            <person name="Rohde M."/>
            <person name="Galperin M.Y."/>
            <person name="Jogler C."/>
        </authorList>
    </citation>
    <scope>NUCLEOTIDE SEQUENCE [LARGE SCALE GENOMIC DNA]</scope>
    <source>
        <strain evidence="2 3">Q31b</strain>
    </source>
</reference>
<sequence>MPRTTQKPIVDSYATMQSNSDDVDLGGDTSAVPSQIVTLASFIANHPKQSTPVIDGLLRCGETMNVIAASKIGKTWLVHGMARCVATGSDWLGYPTRRGRVLIVDAELHPSELVQRLQAVAPEYATVADFPIDVMSLRGRMVNINQLAERLRTDVAPGRYAVIVVDALYRFLPKGCSENDNAAMMAIYNCLDGIAGRTGAAIVVVHHSSKGDQSGKSITDMGSGAGSIARATDTHLAIRPHEEEGLAVLQAVCRSFSPPDDISIRFDFPRWELASREPRLATRQTTGDEKQKRLDTEADDAIRTALNGKSLSVSQLRTATGMGPDRIRRALSRLKTISKRLKNRSTGKKSERFRLPKQQDG</sequence>
<dbReference type="Gene3D" id="3.40.50.300">
    <property type="entry name" value="P-loop containing nucleotide triphosphate hydrolases"/>
    <property type="match status" value="1"/>
</dbReference>
<dbReference type="Proteomes" id="UP000315471">
    <property type="component" value="Unassembled WGS sequence"/>
</dbReference>
<feature type="region of interest" description="Disordered" evidence="1">
    <location>
        <begin position="338"/>
        <end position="361"/>
    </location>
</feature>
<dbReference type="RefSeq" id="WP_197171859.1">
    <property type="nucleotide sequence ID" value="NZ_SJPY01000006.1"/>
</dbReference>
<dbReference type="Pfam" id="PF13481">
    <property type="entry name" value="AAA_25"/>
    <property type="match status" value="1"/>
</dbReference>
<proteinExistence type="predicted"/>
<dbReference type="SUPFAM" id="SSF52540">
    <property type="entry name" value="P-loop containing nucleoside triphosphate hydrolases"/>
    <property type="match status" value="1"/>
</dbReference>
<comment type="caution">
    <text evidence="2">The sequence shown here is derived from an EMBL/GenBank/DDBJ whole genome shotgun (WGS) entry which is preliminary data.</text>
</comment>
<evidence type="ECO:0000313" key="3">
    <source>
        <dbReference type="Proteomes" id="UP000315471"/>
    </source>
</evidence>
<feature type="compositionally biased region" description="Basic and acidic residues" evidence="1">
    <location>
        <begin position="348"/>
        <end position="361"/>
    </location>
</feature>
<evidence type="ECO:0000256" key="1">
    <source>
        <dbReference type="SAM" id="MobiDB-lite"/>
    </source>
</evidence>
<name>A0A5C6DS33_9BACT</name>
<protein>
    <recommendedName>
        <fullName evidence="4">Regulatory protein RepA</fullName>
    </recommendedName>
</protein>
<accession>A0A5C6DS33</accession>
<dbReference type="InterPro" id="IPR027417">
    <property type="entry name" value="P-loop_NTPase"/>
</dbReference>